<dbReference type="Proteomes" id="UP000183442">
    <property type="component" value="Unassembled WGS sequence"/>
</dbReference>
<reference evidence="4" key="2">
    <citation type="submission" date="2016-02" db="EMBL/GenBank/DDBJ databases">
        <title>The draft genome sequence of the rumen methanogen Methanobrevibacter olleyae YLM1.</title>
        <authorList>
            <consortium name="New Zealand Agricultural Greenhouse Gas Research Centre/Pastoral Greenhouse Gas Research Consortium"/>
            <person name="Kelly W.J."/>
            <person name="Li D."/>
            <person name="Lambie S.C."/>
            <person name="Attwood G.T."/>
            <person name="Altermann E."/>
            <person name="Leahy S.C."/>
        </authorList>
    </citation>
    <scope>NUCLEOTIDE SEQUENCE [LARGE SCALE GENOMIC DNA]</scope>
    <source>
        <strain evidence="4">YLM1</strain>
    </source>
</reference>
<accession>A0A126QZW0</accession>
<dbReference type="GO" id="GO:0042254">
    <property type="term" value="P:ribosome biogenesis"/>
    <property type="evidence" value="ECO:0007669"/>
    <property type="project" value="InterPro"/>
</dbReference>
<dbReference type="RefSeq" id="WP_067145724.1">
    <property type="nucleotide sequence ID" value="NZ_CP014265.1"/>
</dbReference>
<evidence type="ECO:0000313" key="2">
    <source>
        <dbReference type="EMBL" id="AMK14915.1"/>
    </source>
</evidence>
<dbReference type="OrthoDB" id="60264at2157"/>
<dbReference type="EMBL" id="FOTL01000042">
    <property type="protein sequence ID" value="SFL80713.1"/>
    <property type="molecule type" value="Genomic_DNA"/>
</dbReference>
<reference evidence="3" key="3">
    <citation type="submission" date="2016-10" db="EMBL/GenBank/DDBJ databases">
        <authorList>
            <person name="de Groot N.N."/>
        </authorList>
    </citation>
    <scope>NUCLEOTIDE SEQUENCE [LARGE SCALE GENOMIC DNA]</scope>
    <source>
        <strain evidence="3">DSM 16632</strain>
    </source>
</reference>
<dbReference type="InterPro" id="IPR038664">
    <property type="entry name" value="Gar1/Naf1_Cbf5-bd_sf"/>
</dbReference>
<gene>
    <name evidence="3" type="ORF">SAMN02910297_01803</name>
    <name evidence="2" type="ORF">YLM1_0355</name>
</gene>
<feature type="compositionally biased region" description="Basic residues" evidence="1">
    <location>
        <begin position="89"/>
        <end position="119"/>
    </location>
</feature>
<dbReference type="InterPro" id="IPR009000">
    <property type="entry name" value="Transl_B-barrel_sf"/>
</dbReference>
<evidence type="ECO:0000256" key="1">
    <source>
        <dbReference type="SAM" id="MobiDB-lite"/>
    </source>
</evidence>
<proteinExistence type="predicted"/>
<dbReference type="STRING" id="294671.YLM1_0355"/>
<dbReference type="GO" id="GO:0001522">
    <property type="term" value="P:pseudouridine synthesis"/>
    <property type="evidence" value="ECO:0007669"/>
    <property type="project" value="InterPro"/>
</dbReference>
<keyword evidence="4" id="KW-1185">Reference proteome</keyword>
<dbReference type="GeneID" id="28488651"/>
<dbReference type="AlphaFoldDB" id="A0A126QZW0"/>
<dbReference type="Gene3D" id="2.40.10.230">
    <property type="entry name" value="Probable tRNA pseudouridine synthase domain"/>
    <property type="match status" value="1"/>
</dbReference>
<evidence type="ECO:0000313" key="5">
    <source>
        <dbReference type="Proteomes" id="UP000183442"/>
    </source>
</evidence>
<evidence type="ECO:0000313" key="3">
    <source>
        <dbReference type="EMBL" id="SFL80713.1"/>
    </source>
</evidence>
<dbReference type="Proteomes" id="UP000066376">
    <property type="component" value="Chromosome"/>
</dbReference>
<dbReference type="EMBL" id="CP014265">
    <property type="protein sequence ID" value="AMK14915.1"/>
    <property type="molecule type" value="Genomic_DNA"/>
</dbReference>
<name>A0A126QZW0_METOL</name>
<dbReference type="Pfam" id="PF04410">
    <property type="entry name" value="Gar1"/>
    <property type="match status" value="1"/>
</dbReference>
<sequence length="119" mass="13791">MKFLGNISHLANSGKLIVKTTKTPPAGAFVFTNDKEKIGKVYSIFGPVKKPYVSVNIFRSVNRRDLESRHGEKLFVSTKNEMDKINKRDKNKRNSRKNSKSNSRKFKSRKSTFKKRRNK</sequence>
<reference evidence="5" key="4">
    <citation type="submission" date="2016-10" db="EMBL/GenBank/DDBJ databases">
        <authorList>
            <person name="Varghese N."/>
        </authorList>
    </citation>
    <scope>NUCLEOTIDE SEQUENCE [LARGE SCALE GENOMIC DNA]</scope>
    <source>
        <strain evidence="5">DSM 16632</strain>
    </source>
</reference>
<dbReference type="InterPro" id="IPR007504">
    <property type="entry name" value="H/ACA_rnp_Gar1/Naf1"/>
</dbReference>
<organism evidence="2 4">
    <name type="scientific">Methanobrevibacter olleyae</name>
    <dbReference type="NCBI Taxonomy" id="294671"/>
    <lineage>
        <taxon>Archaea</taxon>
        <taxon>Methanobacteriati</taxon>
        <taxon>Methanobacteriota</taxon>
        <taxon>Methanomada group</taxon>
        <taxon>Methanobacteria</taxon>
        <taxon>Methanobacteriales</taxon>
        <taxon>Methanobacteriaceae</taxon>
        <taxon>Methanobrevibacter</taxon>
    </lineage>
</organism>
<protein>
    <submittedName>
        <fullName evidence="2">H/ACA RNA-protein complex component Gar1</fullName>
    </submittedName>
    <submittedName>
        <fullName evidence="3">RNA-binding protein</fullName>
    </submittedName>
</protein>
<dbReference type="KEGG" id="mol:YLM1_0355"/>
<evidence type="ECO:0000313" key="4">
    <source>
        <dbReference type="Proteomes" id="UP000066376"/>
    </source>
</evidence>
<dbReference type="SUPFAM" id="SSF50447">
    <property type="entry name" value="Translation proteins"/>
    <property type="match status" value="1"/>
</dbReference>
<reference evidence="2 4" key="1">
    <citation type="journal article" date="2016" name="Genome Announc.">
        <title>Draft Genome Sequence of the Rumen Methanogen Methanobrevibacter olleyae YLM1.</title>
        <authorList>
            <person name="Kelly W.J."/>
            <person name="Li D."/>
            <person name="Lambie S.C."/>
            <person name="Cox F."/>
            <person name="Attwood G.T."/>
            <person name="Altermann E."/>
            <person name="Leahy S.C."/>
        </authorList>
    </citation>
    <scope>NUCLEOTIDE SEQUENCE [LARGE SCALE GENOMIC DNA]</scope>
    <source>
        <strain evidence="2 4">YLM1</strain>
    </source>
</reference>
<dbReference type="PATRIC" id="fig|294671.3.peg.357"/>
<feature type="region of interest" description="Disordered" evidence="1">
    <location>
        <begin position="77"/>
        <end position="119"/>
    </location>
</feature>